<sequence>MDRDKKEPESSSRLETIAFKAQAEISKVLYDPSLGIFKPWQFEGYASSPVTLKTTYEELKILWNEEARFRQGFEASSDTIAIPNLFAKIGGIHKDICEYEKDIELFLSSEKMFFSPKLPFVDKSPESPCIGYSRNGLLQPKAGSALMNFISKNGALNVDSLVSSHFFEIISSNKQLQITMAQKLLQLLESDLLLKTRSEETTLRTLHMLLSLDKSLIGLLENFDYPFDVPKIVLYIGREANVSFEDCAAISFFYLCGFDILVLTPSGHNDIEIYMNSYYFDTHRLKERNPDLDYTDLKYKCNTRGKKAKSHVASFFKK</sequence>
<evidence type="ECO:0000313" key="2">
    <source>
        <dbReference type="EMBL" id="AHM56793.1"/>
    </source>
</evidence>
<feature type="domain" description="Putative component of 'biosynthetic module'" evidence="1">
    <location>
        <begin position="53"/>
        <end position="290"/>
    </location>
</feature>
<gene>
    <name evidence="2" type="primary">yceG</name>
    <name evidence="2" type="ORF">EAL2_c14980</name>
</gene>
<organism evidence="2 3">
    <name type="scientific">Peptoclostridium acidaminophilum DSM 3953</name>
    <dbReference type="NCBI Taxonomy" id="1286171"/>
    <lineage>
        <taxon>Bacteria</taxon>
        <taxon>Bacillati</taxon>
        <taxon>Bacillota</taxon>
        <taxon>Clostridia</taxon>
        <taxon>Peptostreptococcales</taxon>
        <taxon>Peptoclostridiaceae</taxon>
        <taxon>Peptoclostridium</taxon>
    </lineage>
</organism>
<reference evidence="2 3" key="1">
    <citation type="journal article" date="2014" name="Genome Announc.">
        <title>Complete Genome Sequence of Amino Acid-Utilizing Eubacterium acidaminophilum al-2 (DSM 3953).</title>
        <authorList>
            <person name="Poehlein A."/>
            <person name="Andreesen J.R."/>
            <person name="Daniel R."/>
        </authorList>
    </citation>
    <scope>NUCLEOTIDE SEQUENCE [LARGE SCALE GENOMIC DNA]</scope>
    <source>
        <strain evidence="2 3">DSM 3953</strain>
    </source>
</reference>
<evidence type="ECO:0000313" key="3">
    <source>
        <dbReference type="Proteomes" id="UP000019591"/>
    </source>
</evidence>
<dbReference type="PATRIC" id="fig|1286171.3.peg.1449"/>
<keyword evidence="3" id="KW-1185">Reference proteome</keyword>
<name>W8TG36_PEPAC</name>
<dbReference type="InterPro" id="IPR025647">
    <property type="entry name" value="YceG_bac"/>
</dbReference>
<dbReference type="eggNOG" id="ENOG502Z9CR">
    <property type="taxonomic scope" value="Bacteria"/>
</dbReference>
<accession>W8TG36</accession>
<proteinExistence type="predicted"/>
<dbReference type="AlphaFoldDB" id="W8TG36"/>
<dbReference type="EMBL" id="CP007452">
    <property type="protein sequence ID" value="AHM56793.1"/>
    <property type="molecule type" value="Genomic_DNA"/>
</dbReference>
<dbReference type="OrthoDB" id="2421008at2"/>
<dbReference type="STRING" id="1286171.EAL2_c14980"/>
<dbReference type="KEGG" id="eac:EAL2_c14980"/>
<dbReference type="RefSeq" id="WP_025435776.1">
    <property type="nucleotide sequence ID" value="NZ_CP007452.1"/>
</dbReference>
<dbReference type="HOGENOM" id="CLU_876336_0_0_9"/>
<evidence type="ECO:0000259" key="1">
    <source>
        <dbReference type="Pfam" id="PF14266"/>
    </source>
</evidence>
<dbReference type="Proteomes" id="UP000019591">
    <property type="component" value="Chromosome"/>
</dbReference>
<protein>
    <submittedName>
        <fullName evidence="2">YceG</fullName>
    </submittedName>
</protein>
<dbReference type="Pfam" id="PF14266">
    <property type="entry name" value="YceG_bac"/>
    <property type="match status" value="1"/>
</dbReference>